<name>A0A976N2F7_9VIRU</name>
<sequence length="53" mass="6522">MKRKSKYYVIRGTSFYVPFKDEFEMSLIVHYFTSRDFSLEFIDFQSKVVHFLI</sequence>
<evidence type="ECO:0000313" key="1">
    <source>
        <dbReference type="EMBL" id="UPW41253.1"/>
    </source>
</evidence>
<reference evidence="1" key="1">
    <citation type="submission" date="2022-02" db="EMBL/GenBank/DDBJ databases">
        <title>Towards deciphering the DNA virus diversity associated with rodent species in the families Cricetidae and Heteromyidae.</title>
        <authorList>
            <person name="Lund M."/>
            <person name="Larsen B.B."/>
            <person name="Gryseels S."/>
            <person name="Kraberger S."/>
            <person name="Rowsey D.M."/>
            <person name="Steger L."/>
            <person name="Yule K.M."/>
            <person name="Upham N.S."/>
            <person name="Worobey M."/>
            <person name="Van Doorslaer K."/>
            <person name="Varsani A."/>
        </authorList>
    </citation>
    <scope>NUCLEOTIDE SEQUENCE</scope>
    <source>
        <strain evidence="1">UA08Rod_4687</strain>
    </source>
</reference>
<dbReference type="EMBL" id="OM869564">
    <property type="protein sequence ID" value="UPW41253.1"/>
    <property type="molecule type" value="Genomic_DNA"/>
</dbReference>
<proteinExistence type="predicted"/>
<protein>
    <submittedName>
        <fullName evidence="1">Uncharacterized protein</fullName>
    </submittedName>
</protein>
<organism evidence="1">
    <name type="scientific">Sigmofec virus UA08Rod_4687</name>
    <dbReference type="NCBI Taxonomy" id="2929407"/>
    <lineage>
        <taxon>Viruses</taxon>
        <taxon>Monodnaviria</taxon>
        <taxon>Sangervirae</taxon>
        <taxon>Phixviricota</taxon>
        <taxon>Malgrandaviricetes</taxon>
        <taxon>Petitvirales</taxon>
        <taxon>Microviridae</taxon>
    </lineage>
</organism>
<accession>A0A976N2F7</accession>